<evidence type="ECO:0000313" key="1">
    <source>
        <dbReference type="EMBL" id="WOO42686.1"/>
    </source>
</evidence>
<proteinExistence type="predicted"/>
<gene>
    <name evidence="1" type="ORF">RZN69_06245</name>
</gene>
<dbReference type="KEGG" id="puo:RZN69_06245"/>
<dbReference type="InterPro" id="IPR041881">
    <property type="entry name" value="PqqD_sf"/>
</dbReference>
<protein>
    <submittedName>
        <fullName evidence="1">PqqD family protein</fullName>
    </submittedName>
</protein>
<evidence type="ECO:0000313" key="2">
    <source>
        <dbReference type="Proteomes" id="UP001304300"/>
    </source>
</evidence>
<dbReference type="Proteomes" id="UP001304300">
    <property type="component" value="Chromosome"/>
</dbReference>
<dbReference type="RefSeq" id="WP_317835211.1">
    <property type="nucleotide sequence ID" value="NZ_CP136920.1"/>
</dbReference>
<keyword evidence="2" id="KW-1185">Reference proteome</keyword>
<dbReference type="AlphaFoldDB" id="A0AAQ3LC51"/>
<dbReference type="InterPro" id="IPR008792">
    <property type="entry name" value="PQQD"/>
</dbReference>
<dbReference type="Gene3D" id="1.10.10.1150">
    <property type="entry name" value="Coenzyme PQQ synthesis protein D (PqqD)"/>
    <property type="match status" value="1"/>
</dbReference>
<reference evidence="1 2" key="1">
    <citation type="submission" date="2023-10" db="EMBL/GenBank/DDBJ databases">
        <title>Rubellicoccus peritrichatus gen. nov., sp. nov., isolated from an algae of coral reef tank.</title>
        <authorList>
            <person name="Luo J."/>
        </authorList>
    </citation>
    <scope>NUCLEOTIDE SEQUENCE [LARGE SCALE GENOMIC DNA]</scope>
    <source>
        <strain evidence="1 2">CR14</strain>
    </source>
</reference>
<accession>A0AAQ3LC51</accession>
<sequence length="147" mass="16141">MLFEYYQKRSSEIVSEAIDGEAVVIDLNNGAYYSLEGAGLYVWEALVAGYSVSDITQKLEATFAESSANIGPKVEAMVTSLLESELLVGRDSASVTEPSSTTIPLPENLNSFEIQCYSDMKDLLMLDPIHEVDEQGWPQKADHADKV</sequence>
<name>A0AAQ3LC51_9BACT</name>
<organism evidence="1 2">
    <name type="scientific">Rubellicoccus peritrichatus</name>
    <dbReference type="NCBI Taxonomy" id="3080537"/>
    <lineage>
        <taxon>Bacteria</taxon>
        <taxon>Pseudomonadati</taxon>
        <taxon>Verrucomicrobiota</taxon>
        <taxon>Opitutia</taxon>
        <taxon>Puniceicoccales</taxon>
        <taxon>Cerasicoccaceae</taxon>
        <taxon>Rubellicoccus</taxon>
    </lineage>
</organism>
<dbReference type="Pfam" id="PF05402">
    <property type="entry name" value="PqqD"/>
    <property type="match status" value="1"/>
</dbReference>
<dbReference type="EMBL" id="CP136920">
    <property type="protein sequence ID" value="WOO42686.1"/>
    <property type="molecule type" value="Genomic_DNA"/>
</dbReference>